<dbReference type="InterPro" id="IPR011009">
    <property type="entry name" value="Kinase-like_dom_sf"/>
</dbReference>
<evidence type="ECO:0000313" key="4">
    <source>
        <dbReference type="EMBL" id="MDM8271773.1"/>
    </source>
</evidence>
<keyword evidence="5" id="KW-1185">Reference proteome</keyword>
<dbReference type="Pfam" id="PF00069">
    <property type="entry name" value="Pkinase"/>
    <property type="match status" value="1"/>
</dbReference>
<feature type="domain" description="Protein kinase" evidence="3">
    <location>
        <begin position="46"/>
        <end position="327"/>
    </location>
</feature>
<dbReference type="Gene3D" id="1.10.510.10">
    <property type="entry name" value="Transferase(Phosphotransferase) domain 1"/>
    <property type="match status" value="1"/>
</dbReference>
<evidence type="ECO:0000256" key="1">
    <source>
        <dbReference type="SAM" id="MobiDB-lite"/>
    </source>
</evidence>
<evidence type="ECO:0000256" key="2">
    <source>
        <dbReference type="SAM" id="Phobius"/>
    </source>
</evidence>
<evidence type="ECO:0000313" key="5">
    <source>
        <dbReference type="Proteomes" id="UP001529256"/>
    </source>
</evidence>
<dbReference type="Proteomes" id="UP001529256">
    <property type="component" value="Unassembled WGS sequence"/>
</dbReference>
<reference evidence="4" key="1">
    <citation type="submission" date="2023-06" db="EMBL/GenBank/DDBJ databases">
        <title>Identification and characterization of horizontal gene transfer across gut microbiota members of farm animals based on homology search.</title>
        <authorList>
            <person name="Schwarzerova J."/>
            <person name="Nykrynova M."/>
            <person name="Jureckova K."/>
            <person name="Cejkova D."/>
            <person name="Rychlik I."/>
        </authorList>
    </citation>
    <scope>NUCLEOTIDE SEQUENCE</scope>
    <source>
        <strain evidence="4">153_Feed</strain>
    </source>
</reference>
<protein>
    <recommendedName>
        <fullName evidence="3">Protein kinase domain-containing protein</fullName>
    </recommendedName>
</protein>
<feature type="region of interest" description="Disordered" evidence="1">
    <location>
        <begin position="526"/>
        <end position="600"/>
    </location>
</feature>
<keyword evidence="2" id="KW-0812">Transmembrane</keyword>
<feature type="compositionally biased region" description="Basic residues" evidence="1">
    <location>
        <begin position="583"/>
        <end position="592"/>
    </location>
</feature>
<feature type="transmembrane region" description="Helical" evidence="2">
    <location>
        <begin position="612"/>
        <end position="633"/>
    </location>
</feature>
<sequence length="634" mass="72624">MFNTTKVITGGKKIKLQGSLPGERVAKGELLSIPVVADDGKHRKNIVLTKKIGAGGEGSVFETNVGDASDYVAKIYLREKLTDIKCAKLELMIAKGIECKGVCFPVALIKNENDETVGFLMPRAKGYELGKSVFLPKLLQVRFPKWTRKDTIQLCLTILHKIKYLNDRGIILGDINGQNILVVSPTEVYFVDCDSYQIGSYPCPAGTAHFTPPEAQGRSYETFLRTQAMENFAIATLLFMIMLPGKSPYSAVGGADPAENIRQGSFPYESDDNSKVPPGKWGFIWSHMSFNTRKAFVGTFRRGGDYFEPEKRMNADGWIEVFEKYWYGIDHMLDNDPMAMDLFPTRLKMRECKKCGKRYIPKPDRHVSLCDECYGYSTEGRREFHEKWLKEVWKSYPCKNPMCHNNVTLYNRDQSRYLNKRLPEYCQTCWQESHEEERRELAREKWLGEVWKSYPCKNPKCHNTITLYNRDQIRYQSRRLPEYCQECWQDEPCKKCGYVAAKWMHDERDGLCRRCYEEEQREKRLMQQSAANQSSASKAGRRSTFSPTSSRNQGRAAAPGINHRSAPVRPAAKWSDSQTPARQKVRQTRRKTRDNVVNTQQGSGGFSQCRDAIIVCFSLLFMLYLIASCIGSVN</sequence>
<gene>
    <name evidence="4" type="ORF">QUW25_08860</name>
</gene>
<name>A0ABT7V590_9ACTN</name>
<keyword evidence="2" id="KW-1133">Transmembrane helix</keyword>
<dbReference type="SUPFAM" id="SSF56112">
    <property type="entry name" value="Protein kinase-like (PK-like)"/>
    <property type="match status" value="1"/>
</dbReference>
<dbReference type="PROSITE" id="PS50011">
    <property type="entry name" value="PROTEIN_KINASE_DOM"/>
    <property type="match status" value="1"/>
</dbReference>
<organism evidence="4 5">
    <name type="scientific">Thermophilibacter provencensis</name>
    <dbReference type="NCBI Taxonomy" id="1852386"/>
    <lineage>
        <taxon>Bacteria</taxon>
        <taxon>Bacillati</taxon>
        <taxon>Actinomycetota</taxon>
        <taxon>Coriobacteriia</taxon>
        <taxon>Coriobacteriales</taxon>
        <taxon>Atopobiaceae</taxon>
        <taxon>Thermophilibacter</taxon>
    </lineage>
</organism>
<proteinExistence type="predicted"/>
<dbReference type="SMART" id="SM00220">
    <property type="entry name" value="S_TKc"/>
    <property type="match status" value="1"/>
</dbReference>
<dbReference type="InterPro" id="IPR000719">
    <property type="entry name" value="Prot_kinase_dom"/>
</dbReference>
<comment type="caution">
    <text evidence="4">The sequence shown here is derived from an EMBL/GenBank/DDBJ whole genome shotgun (WGS) entry which is preliminary data.</text>
</comment>
<feature type="compositionally biased region" description="Polar residues" evidence="1">
    <location>
        <begin position="543"/>
        <end position="553"/>
    </location>
</feature>
<keyword evidence="2" id="KW-0472">Membrane</keyword>
<feature type="compositionally biased region" description="Low complexity" evidence="1">
    <location>
        <begin position="527"/>
        <end position="538"/>
    </location>
</feature>
<dbReference type="EMBL" id="JAUDEA010000017">
    <property type="protein sequence ID" value="MDM8271773.1"/>
    <property type="molecule type" value="Genomic_DNA"/>
</dbReference>
<reference evidence="4" key="2">
    <citation type="submission" date="2023-06" db="EMBL/GenBank/DDBJ databases">
        <authorList>
            <person name="Zeman M."/>
            <person name="Kubasova T."/>
            <person name="Jahodarova E."/>
            <person name="Nykrynova M."/>
            <person name="Rychlik I."/>
        </authorList>
    </citation>
    <scope>NUCLEOTIDE SEQUENCE</scope>
    <source>
        <strain evidence="4">153_Feed</strain>
    </source>
</reference>
<accession>A0ABT7V590</accession>
<evidence type="ECO:0000259" key="3">
    <source>
        <dbReference type="PROSITE" id="PS50011"/>
    </source>
</evidence>